<name>B8CD11_THAPS</name>
<evidence type="ECO:0000256" key="2">
    <source>
        <dbReference type="SAM" id="SignalP"/>
    </source>
</evidence>
<proteinExistence type="predicted"/>
<dbReference type="PaxDb" id="35128-Thaps10039"/>
<gene>
    <name evidence="3" type="ORF">THAPSDRAFT_10039</name>
</gene>
<dbReference type="GeneID" id="7441868"/>
<protein>
    <submittedName>
        <fullName evidence="3">Uncharacterized protein</fullName>
    </submittedName>
</protein>
<organism evidence="3 4">
    <name type="scientific">Thalassiosira pseudonana</name>
    <name type="common">Marine diatom</name>
    <name type="synonym">Cyclotella nana</name>
    <dbReference type="NCBI Taxonomy" id="35128"/>
    <lineage>
        <taxon>Eukaryota</taxon>
        <taxon>Sar</taxon>
        <taxon>Stramenopiles</taxon>
        <taxon>Ochrophyta</taxon>
        <taxon>Bacillariophyta</taxon>
        <taxon>Coscinodiscophyceae</taxon>
        <taxon>Thalassiosirophycidae</taxon>
        <taxon>Thalassiosirales</taxon>
        <taxon>Thalassiosiraceae</taxon>
        <taxon>Thalassiosira</taxon>
    </lineage>
</organism>
<feature type="region of interest" description="Disordered" evidence="1">
    <location>
        <begin position="27"/>
        <end position="59"/>
    </location>
</feature>
<dbReference type="PROSITE" id="PS51257">
    <property type="entry name" value="PROKAR_LIPOPROTEIN"/>
    <property type="match status" value="1"/>
</dbReference>
<dbReference type="Proteomes" id="UP000001449">
    <property type="component" value="Chromosome 15"/>
</dbReference>
<feature type="compositionally biased region" description="Low complexity" evidence="1">
    <location>
        <begin position="27"/>
        <end position="44"/>
    </location>
</feature>
<dbReference type="HOGENOM" id="CLU_1079607_0_0_1"/>
<evidence type="ECO:0000313" key="3">
    <source>
        <dbReference type="EMBL" id="EED88526.1"/>
    </source>
</evidence>
<dbReference type="AlphaFoldDB" id="B8CD11"/>
<feature type="signal peptide" evidence="2">
    <location>
        <begin position="1"/>
        <end position="19"/>
    </location>
</feature>
<dbReference type="RefSeq" id="XP_002294171.1">
    <property type="nucleotide sequence ID" value="XM_002294135.1"/>
</dbReference>
<keyword evidence="2" id="KW-0732">Signal</keyword>
<feature type="compositionally biased region" description="Basic and acidic residues" evidence="1">
    <location>
        <begin position="48"/>
        <end position="59"/>
    </location>
</feature>
<dbReference type="EMBL" id="CM000650">
    <property type="protein sequence ID" value="EED88526.1"/>
    <property type="molecule type" value="Genomic_DNA"/>
</dbReference>
<sequence length="258" mass="27441">MKRLFVMFMIALLACFAAATSSGSLSESASGSKSASASEDSSSGSGDGGERRYLRKGTDDNRGRYRTVKRCTKSGERCDRLDVSSMEGTTEAAGARNLESDALVIVIARAKTTTASLVLGSSTGLEEIGSLIGTVMDGSEPLITTLARLVATESTLTDVVVAMVRLVLIRQRLRELREVQISAAETEAGAIDGVTTAANMATSACMMETVLDTEESANTGISSSKPKPNLKSRCTPVLYIFGIIHRLMPSYLLRWLPL</sequence>
<feature type="chain" id="PRO_5002870009" evidence="2">
    <location>
        <begin position="20"/>
        <end position="258"/>
    </location>
</feature>
<evidence type="ECO:0000313" key="4">
    <source>
        <dbReference type="Proteomes" id="UP000001449"/>
    </source>
</evidence>
<dbReference type="InParanoid" id="B8CD11"/>
<accession>B8CD11</accession>
<keyword evidence="4" id="KW-1185">Reference proteome</keyword>
<reference evidence="3 4" key="2">
    <citation type="journal article" date="2008" name="Nature">
        <title>The Phaeodactylum genome reveals the evolutionary history of diatom genomes.</title>
        <authorList>
            <person name="Bowler C."/>
            <person name="Allen A.E."/>
            <person name="Badger J.H."/>
            <person name="Grimwood J."/>
            <person name="Jabbari K."/>
            <person name="Kuo A."/>
            <person name="Maheswari U."/>
            <person name="Martens C."/>
            <person name="Maumus F."/>
            <person name="Otillar R.P."/>
            <person name="Rayko E."/>
            <person name="Salamov A."/>
            <person name="Vandepoele K."/>
            <person name="Beszteri B."/>
            <person name="Gruber A."/>
            <person name="Heijde M."/>
            <person name="Katinka M."/>
            <person name="Mock T."/>
            <person name="Valentin K."/>
            <person name="Verret F."/>
            <person name="Berges J.A."/>
            <person name="Brownlee C."/>
            <person name="Cadoret J.P."/>
            <person name="Chiovitti A."/>
            <person name="Choi C.J."/>
            <person name="Coesel S."/>
            <person name="De Martino A."/>
            <person name="Detter J.C."/>
            <person name="Durkin C."/>
            <person name="Falciatore A."/>
            <person name="Fournet J."/>
            <person name="Haruta M."/>
            <person name="Huysman M.J."/>
            <person name="Jenkins B.D."/>
            <person name="Jiroutova K."/>
            <person name="Jorgensen R.E."/>
            <person name="Joubert Y."/>
            <person name="Kaplan A."/>
            <person name="Kroger N."/>
            <person name="Kroth P.G."/>
            <person name="La Roche J."/>
            <person name="Lindquist E."/>
            <person name="Lommer M."/>
            <person name="Martin-Jezequel V."/>
            <person name="Lopez P.J."/>
            <person name="Lucas S."/>
            <person name="Mangogna M."/>
            <person name="McGinnis K."/>
            <person name="Medlin L.K."/>
            <person name="Montsant A."/>
            <person name="Oudot-Le Secq M.P."/>
            <person name="Napoli C."/>
            <person name="Obornik M."/>
            <person name="Parker M.S."/>
            <person name="Petit J.L."/>
            <person name="Porcel B.M."/>
            <person name="Poulsen N."/>
            <person name="Robison M."/>
            <person name="Rychlewski L."/>
            <person name="Rynearson T.A."/>
            <person name="Schmutz J."/>
            <person name="Shapiro H."/>
            <person name="Siaut M."/>
            <person name="Stanley M."/>
            <person name="Sussman M.R."/>
            <person name="Taylor A.R."/>
            <person name="Vardi A."/>
            <person name="von Dassow P."/>
            <person name="Vyverman W."/>
            <person name="Willis A."/>
            <person name="Wyrwicz L.S."/>
            <person name="Rokhsar D.S."/>
            <person name="Weissenbach J."/>
            <person name="Armbrust E.V."/>
            <person name="Green B.R."/>
            <person name="Van de Peer Y."/>
            <person name="Grigoriev I.V."/>
        </authorList>
    </citation>
    <scope>NUCLEOTIDE SEQUENCE [LARGE SCALE GENOMIC DNA]</scope>
    <source>
        <strain evidence="3 4">CCMP1335</strain>
    </source>
</reference>
<evidence type="ECO:0000256" key="1">
    <source>
        <dbReference type="SAM" id="MobiDB-lite"/>
    </source>
</evidence>
<dbReference type="KEGG" id="tps:THAPSDRAFT_10039"/>
<reference evidence="3 4" key="1">
    <citation type="journal article" date="2004" name="Science">
        <title>The genome of the diatom Thalassiosira pseudonana: ecology, evolution, and metabolism.</title>
        <authorList>
            <person name="Armbrust E.V."/>
            <person name="Berges J.A."/>
            <person name="Bowler C."/>
            <person name="Green B.R."/>
            <person name="Martinez D."/>
            <person name="Putnam N.H."/>
            <person name="Zhou S."/>
            <person name="Allen A.E."/>
            <person name="Apt K.E."/>
            <person name="Bechner M."/>
            <person name="Brzezinski M.A."/>
            <person name="Chaal B.K."/>
            <person name="Chiovitti A."/>
            <person name="Davis A.K."/>
            <person name="Demarest M.S."/>
            <person name="Detter J.C."/>
            <person name="Glavina T."/>
            <person name="Goodstein D."/>
            <person name="Hadi M.Z."/>
            <person name="Hellsten U."/>
            <person name="Hildebrand M."/>
            <person name="Jenkins B.D."/>
            <person name="Jurka J."/>
            <person name="Kapitonov V.V."/>
            <person name="Kroger N."/>
            <person name="Lau W.W."/>
            <person name="Lane T.W."/>
            <person name="Larimer F.W."/>
            <person name="Lippmeier J.C."/>
            <person name="Lucas S."/>
            <person name="Medina M."/>
            <person name="Montsant A."/>
            <person name="Obornik M."/>
            <person name="Parker M.S."/>
            <person name="Palenik B."/>
            <person name="Pazour G.J."/>
            <person name="Richardson P.M."/>
            <person name="Rynearson T.A."/>
            <person name="Saito M.A."/>
            <person name="Schwartz D.C."/>
            <person name="Thamatrakoln K."/>
            <person name="Valentin K."/>
            <person name="Vardi A."/>
            <person name="Wilkerson F.P."/>
            <person name="Rokhsar D.S."/>
        </authorList>
    </citation>
    <scope>NUCLEOTIDE SEQUENCE [LARGE SCALE GENOMIC DNA]</scope>
    <source>
        <strain evidence="3 4">CCMP1335</strain>
    </source>
</reference>